<keyword evidence="2" id="KW-1185">Reference proteome</keyword>
<reference evidence="1 2" key="1">
    <citation type="journal article" date="2023" name="Plants (Basel)">
        <title>Bridging the Gap: Combining Genomics and Transcriptomics Approaches to Understand Stylosanthes scabra, an Orphan Legume from the Brazilian Caatinga.</title>
        <authorList>
            <person name="Ferreira-Neto J.R.C."/>
            <person name="da Silva M.D."/>
            <person name="Binneck E."/>
            <person name="de Melo N.F."/>
            <person name="da Silva R.H."/>
            <person name="de Melo A.L.T.M."/>
            <person name="Pandolfi V."/>
            <person name="Bustamante F.O."/>
            <person name="Brasileiro-Vidal A.C."/>
            <person name="Benko-Iseppon A.M."/>
        </authorList>
    </citation>
    <scope>NUCLEOTIDE SEQUENCE [LARGE SCALE GENOMIC DNA]</scope>
    <source>
        <tissue evidence="1">Leaves</tissue>
    </source>
</reference>
<proteinExistence type="predicted"/>
<organism evidence="1 2">
    <name type="scientific">Stylosanthes scabra</name>
    <dbReference type="NCBI Taxonomy" id="79078"/>
    <lineage>
        <taxon>Eukaryota</taxon>
        <taxon>Viridiplantae</taxon>
        <taxon>Streptophyta</taxon>
        <taxon>Embryophyta</taxon>
        <taxon>Tracheophyta</taxon>
        <taxon>Spermatophyta</taxon>
        <taxon>Magnoliopsida</taxon>
        <taxon>eudicotyledons</taxon>
        <taxon>Gunneridae</taxon>
        <taxon>Pentapetalae</taxon>
        <taxon>rosids</taxon>
        <taxon>fabids</taxon>
        <taxon>Fabales</taxon>
        <taxon>Fabaceae</taxon>
        <taxon>Papilionoideae</taxon>
        <taxon>50 kb inversion clade</taxon>
        <taxon>dalbergioids sensu lato</taxon>
        <taxon>Dalbergieae</taxon>
        <taxon>Pterocarpus clade</taxon>
        <taxon>Stylosanthes</taxon>
    </lineage>
</organism>
<sequence>MGQMKLGGAHWSNRYGDGVLGMLNGVGEPHRNALNLKSRYGLSFGKGVDSSMEESTQAFKIYGFQALRVDSGIIFPASNNNELSGRWGVTNVIADVRSESDPRYIRDRSDTGLSSGRQAKHRHMFRCLEVSRKYRGYKSLMYV</sequence>
<name>A0ABU6QL31_9FABA</name>
<evidence type="ECO:0000313" key="1">
    <source>
        <dbReference type="EMBL" id="MED6112258.1"/>
    </source>
</evidence>
<dbReference type="Proteomes" id="UP001341840">
    <property type="component" value="Unassembled WGS sequence"/>
</dbReference>
<comment type="caution">
    <text evidence="1">The sequence shown here is derived from an EMBL/GenBank/DDBJ whole genome shotgun (WGS) entry which is preliminary data.</text>
</comment>
<dbReference type="EMBL" id="JASCZI010000526">
    <property type="protein sequence ID" value="MED6112258.1"/>
    <property type="molecule type" value="Genomic_DNA"/>
</dbReference>
<gene>
    <name evidence="1" type="ORF">PIB30_060061</name>
</gene>
<protein>
    <submittedName>
        <fullName evidence="1">Uncharacterized protein</fullName>
    </submittedName>
</protein>
<evidence type="ECO:0000313" key="2">
    <source>
        <dbReference type="Proteomes" id="UP001341840"/>
    </source>
</evidence>
<accession>A0ABU6QL31</accession>